<keyword evidence="3" id="KW-1185">Reference proteome</keyword>
<dbReference type="OrthoDB" id="2364857at2"/>
<evidence type="ECO:0000313" key="3">
    <source>
        <dbReference type="Proteomes" id="UP000321400"/>
    </source>
</evidence>
<feature type="domain" description="DUF6884" evidence="1">
    <location>
        <begin position="21"/>
        <end position="141"/>
    </location>
</feature>
<evidence type="ECO:0000259" key="1">
    <source>
        <dbReference type="Pfam" id="PF21818"/>
    </source>
</evidence>
<dbReference type="RefSeq" id="WP_089803317.1">
    <property type="nucleotide sequence ID" value="NZ_BJYE01000035.1"/>
</dbReference>
<dbReference type="EMBL" id="BJYE01000035">
    <property type="protein sequence ID" value="GEN57663.1"/>
    <property type="molecule type" value="Genomic_DNA"/>
</dbReference>
<reference evidence="2 3" key="1">
    <citation type="submission" date="2019-07" db="EMBL/GenBank/DDBJ databases">
        <title>Whole genome shotgun sequence of Halolactibacillus alkaliphilus NBRC 103919.</title>
        <authorList>
            <person name="Hosoyama A."/>
            <person name="Uohara A."/>
            <person name="Ohji S."/>
            <person name="Ichikawa N."/>
        </authorList>
    </citation>
    <scope>NUCLEOTIDE SEQUENCE [LARGE SCALE GENOMIC DNA]</scope>
    <source>
        <strain evidence="2 3">NBRC 103919</strain>
    </source>
</reference>
<dbReference type="Proteomes" id="UP000321400">
    <property type="component" value="Unassembled WGS sequence"/>
</dbReference>
<organism evidence="2 3">
    <name type="scientific">Halolactibacillus alkaliphilus</name>
    <dbReference type="NCBI Taxonomy" id="442899"/>
    <lineage>
        <taxon>Bacteria</taxon>
        <taxon>Bacillati</taxon>
        <taxon>Bacillota</taxon>
        <taxon>Bacilli</taxon>
        <taxon>Bacillales</taxon>
        <taxon>Bacillaceae</taxon>
        <taxon>Halolactibacillus</taxon>
    </lineage>
</organism>
<evidence type="ECO:0000313" key="2">
    <source>
        <dbReference type="EMBL" id="GEN57663.1"/>
    </source>
</evidence>
<comment type="caution">
    <text evidence="2">The sequence shown here is derived from an EMBL/GenBank/DDBJ whole genome shotgun (WGS) entry which is preliminary data.</text>
</comment>
<dbReference type="STRING" id="442899.SAMN05720591_13332"/>
<accession>A0A511X400</accession>
<name>A0A511X400_9BACI</name>
<dbReference type="Pfam" id="PF21818">
    <property type="entry name" value="DUF6884"/>
    <property type="match status" value="1"/>
</dbReference>
<gene>
    <name evidence="2" type="primary">yfjM</name>
    <name evidence="2" type="ORF">HAL01_21270</name>
</gene>
<proteinExistence type="predicted"/>
<dbReference type="AlphaFoldDB" id="A0A511X400"/>
<dbReference type="InterPro" id="IPR049251">
    <property type="entry name" value="DUF6884"/>
</dbReference>
<protein>
    <recommendedName>
        <fullName evidence="1">DUF6884 domain-containing protein</fullName>
    </recommendedName>
</protein>
<sequence length="150" mass="17261">MRTIAVLPCGKRKIWDKSIDTGPSKVEDVYIGTLHLLTRQYAELFADDWVILSAKHGFRSRNEIINNNYDLTFGMRHPCEVTEEVLKRQRDRKEMGKYDRAIILTGKKHQHVITSIGGITKDDHYPLLGTKGIGEMQQRLKQAIETNEPI</sequence>